<name>A0A2T0GU80_ACTMO</name>
<dbReference type="EMBL" id="PVSR01000028">
    <property type="protein sequence ID" value="PRW62644.1"/>
    <property type="molecule type" value="Genomic_DNA"/>
</dbReference>
<proteinExistence type="predicted"/>
<dbReference type="InterPro" id="IPR011042">
    <property type="entry name" value="6-blade_b-propeller_TolB-like"/>
</dbReference>
<sequence>MLTALALVGGCADFPEQHPRSWRDQPSLRPQAGPEPRVEGEEQEPPSGERPRSGPEQPPEGCTDPDPAVVATCLAPVGAVAALPGGNSALVGERTTGRVLRVHAERPTEEIARIPVDPSGGGGLTGLSLSPSYAEDGLVYAYVTTETDNRVVRIAPGDPPEAVLTGIPRGPSGNGGAITVGGRDSLIVATGDAGSPKRASDPENLAGKLLRIDSFGDPAEDNPSPDSPVVSAGLTAPEGVCAAERGRAFWVVDRGSDREILHRLVPGEETGPPAWSWRDNPGVSDCATVGASLVVALSGQQAVSTMRPGPEGTFTGEPQRGLEDTYGRFSAAAGGPNGMLWLGTSNRNGGDPVSSDDRVIRVEPPSGGGGGKE</sequence>
<reference evidence="3 4" key="1">
    <citation type="submission" date="2018-03" db="EMBL/GenBank/DDBJ databases">
        <title>Actinopolyspora mortivallis from Sahara, screening for active biomolecules.</title>
        <authorList>
            <person name="Selama O."/>
            <person name="Wellington E.M.H."/>
            <person name="Hacene H."/>
        </authorList>
    </citation>
    <scope>NUCLEOTIDE SEQUENCE [LARGE SCALE GENOMIC DNA]</scope>
    <source>
        <strain evidence="3 4">M5A</strain>
    </source>
</reference>
<feature type="region of interest" description="Disordered" evidence="1">
    <location>
        <begin position="340"/>
        <end position="373"/>
    </location>
</feature>
<feature type="domain" description="Glucose/Sorbosone dehydrogenase" evidence="2">
    <location>
        <begin position="79"/>
        <end position="277"/>
    </location>
</feature>
<organism evidence="3 4">
    <name type="scientific">Actinopolyspora mortivallis</name>
    <dbReference type="NCBI Taxonomy" id="33906"/>
    <lineage>
        <taxon>Bacteria</taxon>
        <taxon>Bacillati</taxon>
        <taxon>Actinomycetota</taxon>
        <taxon>Actinomycetes</taxon>
        <taxon>Actinopolysporales</taxon>
        <taxon>Actinopolysporaceae</taxon>
        <taxon>Actinopolyspora</taxon>
    </lineage>
</organism>
<protein>
    <submittedName>
        <fullName evidence="3">Glucose dehydrogenase</fullName>
    </submittedName>
</protein>
<dbReference type="InterPro" id="IPR012938">
    <property type="entry name" value="Glc/Sorbosone_DH"/>
</dbReference>
<dbReference type="AlphaFoldDB" id="A0A2T0GU80"/>
<comment type="caution">
    <text evidence="3">The sequence shown here is derived from an EMBL/GenBank/DDBJ whole genome shotgun (WGS) entry which is preliminary data.</text>
</comment>
<gene>
    <name evidence="3" type="ORF">CEP50_14580</name>
</gene>
<dbReference type="Gene3D" id="2.120.10.30">
    <property type="entry name" value="TolB, C-terminal domain"/>
    <property type="match status" value="1"/>
</dbReference>
<accession>A0A2T0GU80</accession>
<dbReference type="InParanoid" id="A0A2T0GU80"/>
<dbReference type="PANTHER" id="PTHR19328">
    <property type="entry name" value="HEDGEHOG-INTERACTING PROTEIN"/>
    <property type="match status" value="1"/>
</dbReference>
<dbReference type="Proteomes" id="UP000239352">
    <property type="component" value="Unassembled WGS sequence"/>
</dbReference>
<dbReference type="SUPFAM" id="SSF63829">
    <property type="entry name" value="Calcium-dependent phosphotriesterase"/>
    <property type="match status" value="1"/>
</dbReference>
<keyword evidence="4" id="KW-1185">Reference proteome</keyword>
<dbReference type="Pfam" id="PF07995">
    <property type="entry name" value="GSDH"/>
    <property type="match status" value="1"/>
</dbReference>
<evidence type="ECO:0000259" key="2">
    <source>
        <dbReference type="Pfam" id="PF07995"/>
    </source>
</evidence>
<evidence type="ECO:0000256" key="1">
    <source>
        <dbReference type="SAM" id="MobiDB-lite"/>
    </source>
</evidence>
<dbReference type="PANTHER" id="PTHR19328:SF13">
    <property type="entry name" value="HIPL1 PROTEIN"/>
    <property type="match status" value="1"/>
</dbReference>
<dbReference type="STRING" id="1050202.GCA_000384035_02359"/>
<evidence type="ECO:0000313" key="4">
    <source>
        <dbReference type="Proteomes" id="UP000239352"/>
    </source>
</evidence>
<feature type="region of interest" description="Disordered" evidence="1">
    <location>
        <begin position="9"/>
        <end position="68"/>
    </location>
</feature>
<feature type="region of interest" description="Disordered" evidence="1">
    <location>
        <begin position="213"/>
        <end position="232"/>
    </location>
</feature>
<evidence type="ECO:0000313" key="3">
    <source>
        <dbReference type="EMBL" id="PRW62644.1"/>
    </source>
</evidence>